<dbReference type="PANTHER" id="PTHR43818">
    <property type="entry name" value="BCDNA.GH03377"/>
    <property type="match status" value="1"/>
</dbReference>
<dbReference type="EMBL" id="ML210327">
    <property type="protein sequence ID" value="TFK19737.1"/>
    <property type="molecule type" value="Genomic_DNA"/>
</dbReference>
<dbReference type="SUPFAM" id="SSF55347">
    <property type="entry name" value="Glyceraldehyde-3-phosphate dehydrogenase-like, C-terminal domain"/>
    <property type="match status" value="1"/>
</dbReference>
<dbReference type="GO" id="GO:0000166">
    <property type="term" value="F:nucleotide binding"/>
    <property type="evidence" value="ECO:0007669"/>
    <property type="project" value="InterPro"/>
</dbReference>
<organism evidence="5 6">
    <name type="scientific">Coprinopsis marcescibilis</name>
    <name type="common">Agaric fungus</name>
    <name type="synonym">Psathyrella marcescibilis</name>
    <dbReference type="NCBI Taxonomy" id="230819"/>
    <lineage>
        <taxon>Eukaryota</taxon>
        <taxon>Fungi</taxon>
        <taxon>Dikarya</taxon>
        <taxon>Basidiomycota</taxon>
        <taxon>Agaricomycotina</taxon>
        <taxon>Agaricomycetes</taxon>
        <taxon>Agaricomycetidae</taxon>
        <taxon>Agaricales</taxon>
        <taxon>Agaricineae</taxon>
        <taxon>Psathyrellaceae</taxon>
        <taxon>Coprinopsis</taxon>
    </lineage>
</organism>
<evidence type="ECO:0000313" key="6">
    <source>
        <dbReference type="Proteomes" id="UP000307440"/>
    </source>
</evidence>
<reference evidence="5 6" key="1">
    <citation type="journal article" date="2019" name="Nat. Ecol. Evol.">
        <title>Megaphylogeny resolves global patterns of mushroom evolution.</title>
        <authorList>
            <person name="Varga T."/>
            <person name="Krizsan K."/>
            <person name="Foldi C."/>
            <person name="Dima B."/>
            <person name="Sanchez-Garcia M."/>
            <person name="Sanchez-Ramirez S."/>
            <person name="Szollosi G.J."/>
            <person name="Szarkandi J.G."/>
            <person name="Papp V."/>
            <person name="Albert L."/>
            <person name="Andreopoulos W."/>
            <person name="Angelini C."/>
            <person name="Antonin V."/>
            <person name="Barry K.W."/>
            <person name="Bougher N.L."/>
            <person name="Buchanan P."/>
            <person name="Buyck B."/>
            <person name="Bense V."/>
            <person name="Catcheside P."/>
            <person name="Chovatia M."/>
            <person name="Cooper J."/>
            <person name="Damon W."/>
            <person name="Desjardin D."/>
            <person name="Finy P."/>
            <person name="Geml J."/>
            <person name="Haridas S."/>
            <person name="Hughes K."/>
            <person name="Justo A."/>
            <person name="Karasinski D."/>
            <person name="Kautmanova I."/>
            <person name="Kiss B."/>
            <person name="Kocsube S."/>
            <person name="Kotiranta H."/>
            <person name="LaButti K.M."/>
            <person name="Lechner B.E."/>
            <person name="Liimatainen K."/>
            <person name="Lipzen A."/>
            <person name="Lukacs Z."/>
            <person name="Mihaltcheva S."/>
            <person name="Morgado L.N."/>
            <person name="Niskanen T."/>
            <person name="Noordeloos M.E."/>
            <person name="Ohm R.A."/>
            <person name="Ortiz-Santana B."/>
            <person name="Ovrebo C."/>
            <person name="Racz N."/>
            <person name="Riley R."/>
            <person name="Savchenko A."/>
            <person name="Shiryaev A."/>
            <person name="Soop K."/>
            <person name="Spirin V."/>
            <person name="Szebenyi C."/>
            <person name="Tomsovsky M."/>
            <person name="Tulloss R.E."/>
            <person name="Uehling J."/>
            <person name="Grigoriev I.V."/>
            <person name="Vagvolgyi C."/>
            <person name="Papp T."/>
            <person name="Martin F.M."/>
            <person name="Miettinen O."/>
            <person name="Hibbett D.S."/>
            <person name="Nagy L.G."/>
        </authorList>
    </citation>
    <scope>NUCLEOTIDE SEQUENCE [LARGE SCALE GENOMIC DNA]</scope>
    <source>
        <strain evidence="5 6">CBS 121175</strain>
    </source>
</reference>
<evidence type="ECO:0000259" key="4">
    <source>
        <dbReference type="Pfam" id="PF22685"/>
    </source>
</evidence>
<evidence type="ECO:0000259" key="3">
    <source>
        <dbReference type="Pfam" id="PF01408"/>
    </source>
</evidence>
<dbReference type="InterPro" id="IPR036291">
    <property type="entry name" value="NAD(P)-bd_dom_sf"/>
</dbReference>
<gene>
    <name evidence="5" type="ORF">FA15DRAFT_648008</name>
</gene>
<dbReference type="STRING" id="230819.A0A5C3KIN3"/>
<feature type="region of interest" description="Disordered" evidence="2">
    <location>
        <begin position="57"/>
        <end position="76"/>
    </location>
</feature>
<proteinExistence type="predicted"/>
<dbReference type="InterPro" id="IPR050463">
    <property type="entry name" value="Gfo/Idh/MocA_oxidrdct_glycsds"/>
</dbReference>
<dbReference type="InterPro" id="IPR000683">
    <property type="entry name" value="Gfo/Idh/MocA-like_OxRdtase_N"/>
</dbReference>
<accession>A0A5C3KIN3</accession>
<dbReference type="InterPro" id="IPR055080">
    <property type="entry name" value="Gal80p-like_C"/>
</dbReference>
<feature type="domain" description="Gal80p-like C-terminal" evidence="4">
    <location>
        <begin position="147"/>
        <end position="306"/>
    </location>
</feature>
<evidence type="ECO:0000256" key="2">
    <source>
        <dbReference type="SAM" id="MobiDB-lite"/>
    </source>
</evidence>
<dbReference type="Gene3D" id="3.40.50.720">
    <property type="entry name" value="NAD(P)-binding Rossmann-like Domain"/>
    <property type="match status" value="1"/>
</dbReference>
<protein>
    <submittedName>
        <fullName evidence="5">NAD-binding Rossmann fold oxidoreductase</fullName>
    </submittedName>
</protein>
<feature type="region of interest" description="Disordered" evidence="2">
    <location>
        <begin position="231"/>
        <end position="266"/>
    </location>
</feature>
<sequence>MSTKPLNLGIVGLSTKGWASFAHFPALTSPSLRSKYTIRALHNSSEASAKAAAQTYSQKLSTTKDPSSESESDAMANDSDIDVLAITVKAPDHAPFVYAAISAGKSFMVEYPPGVSLQETQEMKRRLDERAGDVKAMVGLQGRQSATINKVKKLIEMGKIGKVLSTTLIGNVPRELQAWQPATHESFQYALDDKNGATMLAIVGGHTLGTFTHLLGTFTSLNASASVQYPTTTILPNSPPNSSPRNNTPPKAREIPSPSSDHYTISGPLASGAHATLVWRSGYPSSAGRLQLLWVIDGARGSVRLELEQGGAFPGPFMNLQDPRVFVDGELALGEGEKGTLAEFVQREWVEFAKTLGGGKGEYATLDDAIRVQKVVDAAQRSIAMGGVRVDL</sequence>
<dbReference type="GO" id="GO:0016491">
    <property type="term" value="F:oxidoreductase activity"/>
    <property type="evidence" value="ECO:0007669"/>
    <property type="project" value="UniProtKB-KW"/>
</dbReference>
<dbReference type="Proteomes" id="UP000307440">
    <property type="component" value="Unassembled WGS sequence"/>
</dbReference>
<dbReference type="OrthoDB" id="64915at2759"/>
<evidence type="ECO:0000256" key="1">
    <source>
        <dbReference type="ARBA" id="ARBA00023002"/>
    </source>
</evidence>
<dbReference type="Gene3D" id="3.30.360.10">
    <property type="entry name" value="Dihydrodipicolinate Reductase, domain 2"/>
    <property type="match status" value="1"/>
</dbReference>
<dbReference type="Pfam" id="PF01408">
    <property type="entry name" value="GFO_IDH_MocA"/>
    <property type="match status" value="1"/>
</dbReference>
<feature type="domain" description="Gfo/Idh/MocA-like oxidoreductase N-terminal" evidence="3">
    <location>
        <begin position="7"/>
        <end position="130"/>
    </location>
</feature>
<keyword evidence="1" id="KW-0560">Oxidoreductase</keyword>
<keyword evidence="6" id="KW-1185">Reference proteome</keyword>
<evidence type="ECO:0000313" key="5">
    <source>
        <dbReference type="EMBL" id="TFK19737.1"/>
    </source>
</evidence>
<dbReference type="PANTHER" id="PTHR43818:SF11">
    <property type="entry name" value="BCDNA.GH03377"/>
    <property type="match status" value="1"/>
</dbReference>
<dbReference type="AlphaFoldDB" id="A0A5C3KIN3"/>
<name>A0A5C3KIN3_COPMA</name>
<dbReference type="Pfam" id="PF22685">
    <property type="entry name" value="Gal80p_C-like"/>
    <property type="match status" value="1"/>
</dbReference>
<dbReference type="SUPFAM" id="SSF51735">
    <property type="entry name" value="NAD(P)-binding Rossmann-fold domains"/>
    <property type="match status" value="1"/>
</dbReference>